<sequence>MALPLFRDFSFGTPASQLSHEADRAAMNVSPTSILAQHPLQSPTIPPPCSIGDLTTKLSQNLHVEVEEDPSCAWPPTEVLLAGSSDDLTMSNESFQPSPPCQPYSRISTAVLRMQRQSNMRLQCSSSHVKDISKLVEKMVADEEQCSVYDASRSSLSLSPVSSRSSSTSSSEDEAIGMDYSQDHIPLHALHFRRSSDRLPGTTSITKNIRMRKKSRISKRSSK</sequence>
<evidence type="ECO:0000313" key="3">
    <source>
        <dbReference type="Proteomes" id="UP000799778"/>
    </source>
</evidence>
<keyword evidence="3" id="KW-1185">Reference proteome</keyword>
<organism evidence="2 3">
    <name type="scientific">Aaosphaeria arxii CBS 175.79</name>
    <dbReference type="NCBI Taxonomy" id="1450172"/>
    <lineage>
        <taxon>Eukaryota</taxon>
        <taxon>Fungi</taxon>
        <taxon>Dikarya</taxon>
        <taxon>Ascomycota</taxon>
        <taxon>Pezizomycotina</taxon>
        <taxon>Dothideomycetes</taxon>
        <taxon>Pleosporomycetidae</taxon>
        <taxon>Pleosporales</taxon>
        <taxon>Pleosporales incertae sedis</taxon>
        <taxon>Aaosphaeria</taxon>
    </lineage>
</organism>
<dbReference type="EMBL" id="ML978068">
    <property type="protein sequence ID" value="KAF2017650.1"/>
    <property type="molecule type" value="Genomic_DNA"/>
</dbReference>
<dbReference type="RefSeq" id="XP_033385989.1">
    <property type="nucleotide sequence ID" value="XM_033527539.1"/>
</dbReference>
<proteinExistence type="predicted"/>
<feature type="compositionally biased region" description="Basic residues" evidence="1">
    <location>
        <begin position="209"/>
        <end position="223"/>
    </location>
</feature>
<evidence type="ECO:0000313" key="2">
    <source>
        <dbReference type="EMBL" id="KAF2017650.1"/>
    </source>
</evidence>
<reference evidence="2" key="1">
    <citation type="journal article" date="2020" name="Stud. Mycol.">
        <title>101 Dothideomycetes genomes: a test case for predicting lifestyles and emergence of pathogens.</title>
        <authorList>
            <person name="Haridas S."/>
            <person name="Albert R."/>
            <person name="Binder M."/>
            <person name="Bloem J."/>
            <person name="Labutti K."/>
            <person name="Salamov A."/>
            <person name="Andreopoulos B."/>
            <person name="Baker S."/>
            <person name="Barry K."/>
            <person name="Bills G."/>
            <person name="Bluhm B."/>
            <person name="Cannon C."/>
            <person name="Castanera R."/>
            <person name="Culley D."/>
            <person name="Daum C."/>
            <person name="Ezra D."/>
            <person name="Gonzalez J."/>
            <person name="Henrissat B."/>
            <person name="Kuo A."/>
            <person name="Liang C."/>
            <person name="Lipzen A."/>
            <person name="Lutzoni F."/>
            <person name="Magnuson J."/>
            <person name="Mondo S."/>
            <person name="Nolan M."/>
            <person name="Ohm R."/>
            <person name="Pangilinan J."/>
            <person name="Park H.-J."/>
            <person name="Ramirez L."/>
            <person name="Alfaro M."/>
            <person name="Sun H."/>
            <person name="Tritt A."/>
            <person name="Yoshinaga Y."/>
            <person name="Zwiers L.-H."/>
            <person name="Turgeon B."/>
            <person name="Goodwin S."/>
            <person name="Spatafora J."/>
            <person name="Crous P."/>
            <person name="Grigoriev I."/>
        </authorList>
    </citation>
    <scope>NUCLEOTIDE SEQUENCE</scope>
    <source>
        <strain evidence="2">CBS 175.79</strain>
    </source>
</reference>
<feature type="region of interest" description="Disordered" evidence="1">
    <location>
        <begin position="191"/>
        <end position="223"/>
    </location>
</feature>
<name>A0A6A5XYC9_9PLEO</name>
<dbReference type="Proteomes" id="UP000799778">
    <property type="component" value="Unassembled WGS sequence"/>
</dbReference>
<evidence type="ECO:0000256" key="1">
    <source>
        <dbReference type="SAM" id="MobiDB-lite"/>
    </source>
</evidence>
<protein>
    <submittedName>
        <fullName evidence="2">Uncharacterized protein</fullName>
    </submittedName>
</protein>
<accession>A0A6A5XYC9</accession>
<dbReference type="AlphaFoldDB" id="A0A6A5XYC9"/>
<dbReference type="GeneID" id="54284936"/>
<dbReference type="OrthoDB" id="3910171at2759"/>
<gene>
    <name evidence="2" type="ORF">BU24DRAFT_420691</name>
</gene>